<protein>
    <submittedName>
        <fullName evidence="1">Uncharacterized protein</fullName>
    </submittedName>
</protein>
<dbReference type="AlphaFoldDB" id="A0A922HT40"/>
<evidence type="ECO:0000313" key="2">
    <source>
        <dbReference type="Proteomes" id="UP000790347"/>
    </source>
</evidence>
<dbReference type="EMBL" id="ASGP02000005">
    <property type="protein sequence ID" value="KAH9506746.1"/>
    <property type="molecule type" value="Genomic_DNA"/>
</dbReference>
<reference evidence="1" key="2">
    <citation type="journal article" date="2022" name="Res Sq">
        <title>Comparative Genomics Reveals Insights into the Divergent Evolution of Astigmatic Mites and Household Pest Adaptations.</title>
        <authorList>
            <person name="Xiong Q."/>
            <person name="Wan A.T.-Y."/>
            <person name="Liu X.-Y."/>
            <person name="Fung C.S.-H."/>
            <person name="Xiao X."/>
            <person name="Malainual N."/>
            <person name="Hou J."/>
            <person name="Wang L."/>
            <person name="Wang M."/>
            <person name="Yang K."/>
            <person name="Cui Y."/>
            <person name="Leung E."/>
            <person name="Nong W."/>
            <person name="Shin S.-K."/>
            <person name="Au S."/>
            <person name="Jeong K.Y."/>
            <person name="Chew F.T."/>
            <person name="Hui J."/>
            <person name="Leung T.F."/>
            <person name="Tungtrongchitr A."/>
            <person name="Zhong N."/>
            <person name="Liu Z."/>
            <person name="Tsui S."/>
        </authorList>
    </citation>
    <scope>NUCLEOTIDE SEQUENCE</scope>
    <source>
        <strain evidence="1">Derf</strain>
        <tissue evidence="1">Whole organism</tissue>
    </source>
</reference>
<comment type="caution">
    <text evidence="1">The sequence shown here is derived from an EMBL/GenBank/DDBJ whole genome shotgun (WGS) entry which is preliminary data.</text>
</comment>
<proteinExistence type="predicted"/>
<sequence>MAVNGCLSGIIKSIININLTIVWHRLWTTFNLISKQDHKTKILENAIRRTRTFIPPLWPLNHLN</sequence>
<dbReference type="Proteomes" id="UP000790347">
    <property type="component" value="Unassembled WGS sequence"/>
</dbReference>
<accession>A0A922HT40</accession>
<keyword evidence="2" id="KW-1185">Reference proteome</keyword>
<evidence type="ECO:0000313" key="1">
    <source>
        <dbReference type="EMBL" id="KAH9506746.1"/>
    </source>
</evidence>
<gene>
    <name evidence="1" type="ORF">DERF_011463</name>
</gene>
<name>A0A922HT40_DERFA</name>
<reference evidence="1" key="1">
    <citation type="submission" date="2013-05" db="EMBL/GenBank/DDBJ databases">
        <authorList>
            <person name="Yim A.K.Y."/>
            <person name="Chan T.F."/>
            <person name="Ji K.M."/>
            <person name="Liu X.Y."/>
            <person name="Zhou J.W."/>
            <person name="Li R.Q."/>
            <person name="Yang K.Y."/>
            <person name="Li J."/>
            <person name="Li M."/>
            <person name="Law P.T.W."/>
            <person name="Wu Y.L."/>
            <person name="Cai Z.L."/>
            <person name="Qin H."/>
            <person name="Bao Y."/>
            <person name="Leung R.K.K."/>
            <person name="Ng P.K.S."/>
            <person name="Zou J."/>
            <person name="Zhong X.J."/>
            <person name="Ran P.X."/>
            <person name="Zhong N.S."/>
            <person name="Liu Z.G."/>
            <person name="Tsui S.K.W."/>
        </authorList>
    </citation>
    <scope>NUCLEOTIDE SEQUENCE</scope>
    <source>
        <strain evidence="1">Derf</strain>
        <tissue evidence="1">Whole organism</tissue>
    </source>
</reference>
<organism evidence="1 2">
    <name type="scientific">Dermatophagoides farinae</name>
    <name type="common">American house dust mite</name>
    <dbReference type="NCBI Taxonomy" id="6954"/>
    <lineage>
        <taxon>Eukaryota</taxon>
        <taxon>Metazoa</taxon>
        <taxon>Ecdysozoa</taxon>
        <taxon>Arthropoda</taxon>
        <taxon>Chelicerata</taxon>
        <taxon>Arachnida</taxon>
        <taxon>Acari</taxon>
        <taxon>Acariformes</taxon>
        <taxon>Sarcoptiformes</taxon>
        <taxon>Astigmata</taxon>
        <taxon>Psoroptidia</taxon>
        <taxon>Analgoidea</taxon>
        <taxon>Pyroglyphidae</taxon>
        <taxon>Dermatophagoidinae</taxon>
        <taxon>Dermatophagoides</taxon>
    </lineage>
</organism>